<dbReference type="Gene3D" id="3.40.50.2000">
    <property type="entry name" value="Glycogen Phosphorylase B"/>
    <property type="match status" value="2"/>
</dbReference>
<dbReference type="Pfam" id="PF13579">
    <property type="entry name" value="Glyco_trans_4_4"/>
    <property type="match status" value="1"/>
</dbReference>
<protein>
    <submittedName>
        <fullName evidence="5">Glycosyltransferase involved in cell wall bisynthesis</fullName>
    </submittedName>
</protein>
<dbReference type="PANTHER" id="PTHR12526">
    <property type="entry name" value="GLYCOSYLTRANSFERASE"/>
    <property type="match status" value="1"/>
</dbReference>
<organism evidence="5 6">
    <name type="scientific">Ectothiorhodospira mobilis</name>
    <dbReference type="NCBI Taxonomy" id="195064"/>
    <lineage>
        <taxon>Bacteria</taxon>
        <taxon>Pseudomonadati</taxon>
        <taxon>Pseudomonadota</taxon>
        <taxon>Gammaproteobacteria</taxon>
        <taxon>Chromatiales</taxon>
        <taxon>Ectothiorhodospiraceae</taxon>
        <taxon>Ectothiorhodospira</taxon>
    </lineage>
</organism>
<dbReference type="SUPFAM" id="SSF53756">
    <property type="entry name" value="UDP-Glycosyltransferase/glycogen phosphorylase"/>
    <property type="match status" value="1"/>
</dbReference>
<dbReference type="STRING" id="195064.SAMN05421721_1132"/>
<name>A0A1I4S4J0_ECTMO</name>
<evidence type="ECO:0000313" key="5">
    <source>
        <dbReference type="EMBL" id="SFM59416.1"/>
    </source>
</evidence>
<dbReference type="GO" id="GO:1901135">
    <property type="term" value="P:carbohydrate derivative metabolic process"/>
    <property type="evidence" value="ECO:0007669"/>
    <property type="project" value="UniProtKB-ARBA"/>
</dbReference>
<sequence length="348" mass="38673">MLAHLAGALVDLGVDVDFLVPDTNHLYLRPLQGRARLISLAMPERALEDQILDYLSAVRPHAVLTAKSEDMRRINRLRHQASAPFIHAVCQGTNLSQYLAEKPWFRRTFKRRQEIRTIRAADVVIGNSSEVCSDLHKLTGLDDTRIRFARSPVIHEGIFEQAEADPGHPWVGDQKRPLLLAAGRLVAVKDYPTLLRALALLRNDVPARLVILGKGSRLKRLKALAKHLGILGSVDFLGYTPNPYAFFQRSDCFVHSSVREGFPSVLVEAMAFGTPVVSTDCHSGPREILKNGQLGRLVPPRSPKQFAEAIRCTLEQPIAPELLRARALEYSDRVSAQAYAEILGIPVP</sequence>
<keyword evidence="6" id="KW-1185">Reference proteome</keyword>
<evidence type="ECO:0000259" key="3">
    <source>
        <dbReference type="Pfam" id="PF00534"/>
    </source>
</evidence>
<evidence type="ECO:0000256" key="2">
    <source>
        <dbReference type="ARBA" id="ARBA00022679"/>
    </source>
</evidence>
<feature type="domain" description="Glycosyltransferase subfamily 4-like N-terminal" evidence="4">
    <location>
        <begin position="2"/>
        <end position="147"/>
    </location>
</feature>
<dbReference type="GO" id="GO:0016757">
    <property type="term" value="F:glycosyltransferase activity"/>
    <property type="evidence" value="ECO:0007669"/>
    <property type="project" value="UniProtKB-KW"/>
</dbReference>
<reference evidence="5 6" key="1">
    <citation type="submission" date="2016-10" db="EMBL/GenBank/DDBJ databases">
        <authorList>
            <person name="de Groot N.N."/>
        </authorList>
    </citation>
    <scope>NUCLEOTIDE SEQUENCE [LARGE SCALE GENOMIC DNA]</scope>
    <source>
        <strain evidence="5 6">DSM 4180</strain>
    </source>
</reference>
<evidence type="ECO:0000259" key="4">
    <source>
        <dbReference type="Pfam" id="PF13579"/>
    </source>
</evidence>
<dbReference type="CDD" id="cd03811">
    <property type="entry name" value="GT4_GT28_WabH-like"/>
    <property type="match status" value="1"/>
</dbReference>
<dbReference type="InterPro" id="IPR028098">
    <property type="entry name" value="Glyco_trans_4-like_N"/>
</dbReference>
<dbReference type="EMBL" id="FOUO01000013">
    <property type="protein sequence ID" value="SFM59416.1"/>
    <property type="molecule type" value="Genomic_DNA"/>
</dbReference>
<dbReference type="AlphaFoldDB" id="A0A1I4S4J0"/>
<evidence type="ECO:0000256" key="1">
    <source>
        <dbReference type="ARBA" id="ARBA00022676"/>
    </source>
</evidence>
<gene>
    <name evidence="5" type="ORF">SAMN05421721_1132</name>
</gene>
<dbReference type="Pfam" id="PF00534">
    <property type="entry name" value="Glycos_transf_1"/>
    <property type="match status" value="1"/>
</dbReference>
<dbReference type="PANTHER" id="PTHR12526:SF510">
    <property type="entry name" value="D-INOSITOL 3-PHOSPHATE GLYCOSYLTRANSFERASE"/>
    <property type="match status" value="1"/>
</dbReference>
<proteinExistence type="predicted"/>
<dbReference type="InterPro" id="IPR001296">
    <property type="entry name" value="Glyco_trans_1"/>
</dbReference>
<evidence type="ECO:0000313" key="6">
    <source>
        <dbReference type="Proteomes" id="UP000199556"/>
    </source>
</evidence>
<accession>A0A1I4S4J0</accession>
<keyword evidence="2 5" id="KW-0808">Transferase</keyword>
<keyword evidence="1" id="KW-0328">Glycosyltransferase</keyword>
<dbReference type="Proteomes" id="UP000199556">
    <property type="component" value="Unassembled WGS sequence"/>
</dbReference>
<feature type="domain" description="Glycosyl transferase family 1" evidence="3">
    <location>
        <begin position="173"/>
        <end position="324"/>
    </location>
</feature>